<organism evidence="10 11">
    <name type="scientific">Amycolatopsis arida</name>
    <dbReference type="NCBI Taxonomy" id="587909"/>
    <lineage>
        <taxon>Bacteria</taxon>
        <taxon>Bacillati</taxon>
        <taxon>Actinomycetota</taxon>
        <taxon>Actinomycetes</taxon>
        <taxon>Pseudonocardiales</taxon>
        <taxon>Pseudonocardiaceae</taxon>
        <taxon>Amycolatopsis</taxon>
    </lineage>
</organism>
<comment type="similarity">
    <text evidence="2 7">Belongs to the DedA family.</text>
</comment>
<evidence type="ECO:0000256" key="5">
    <source>
        <dbReference type="ARBA" id="ARBA00022989"/>
    </source>
</evidence>
<dbReference type="Proteomes" id="UP000198727">
    <property type="component" value="Unassembled WGS sequence"/>
</dbReference>
<evidence type="ECO:0000256" key="4">
    <source>
        <dbReference type="ARBA" id="ARBA00022692"/>
    </source>
</evidence>
<keyword evidence="3 7" id="KW-1003">Cell membrane</keyword>
<protein>
    <submittedName>
        <fullName evidence="10">Membrane protein DedA, SNARE-associated domain</fullName>
    </submittedName>
</protein>
<feature type="transmembrane region" description="Helical" evidence="7">
    <location>
        <begin position="151"/>
        <end position="176"/>
    </location>
</feature>
<dbReference type="GO" id="GO:0005886">
    <property type="term" value="C:plasma membrane"/>
    <property type="evidence" value="ECO:0007669"/>
    <property type="project" value="UniProtKB-SubCell"/>
</dbReference>
<gene>
    <name evidence="10" type="ORF">SAMN05421810_10743</name>
</gene>
<evidence type="ECO:0000256" key="2">
    <source>
        <dbReference type="ARBA" id="ARBA00010792"/>
    </source>
</evidence>
<feature type="domain" description="VTT" evidence="9">
    <location>
        <begin position="45"/>
        <end position="168"/>
    </location>
</feature>
<dbReference type="STRING" id="587909.SAMN05421810_10743"/>
<name>A0A1I5YB77_9PSEU</name>
<evidence type="ECO:0000256" key="7">
    <source>
        <dbReference type="RuleBase" id="RU367016"/>
    </source>
</evidence>
<evidence type="ECO:0000313" key="11">
    <source>
        <dbReference type="Proteomes" id="UP000198727"/>
    </source>
</evidence>
<comment type="subcellular location">
    <subcellularLocation>
        <location evidence="1 7">Cell membrane</location>
        <topology evidence="1 7">Multi-pass membrane protein</topology>
    </subcellularLocation>
</comment>
<sequence>MPMGWPMLDLLNRLTELLQETIDSPLLWLVVFAVSGLDALLPFMPSETTVITVAVLIGPDPGKLVLLTGTAAAGAWAGDMLGHWLGRRAGPRAVRALRRGERGRERYVWASAKVLRHAPLLIVAGRYLPGGRVASALATGTLRYPMGRFAALDAVGTTLWAVYSVAIGFLGGVSFADEPAKGLLLSFGIGLLVVAAIEVGRRLGFRRAARDLPASDRRPRRRPARGGPRGRLGRPGTDMSGLDGVRAGPAHRPGVLLGVRRDRQPER</sequence>
<dbReference type="PANTHER" id="PTHR30353:SF0">
    <property type="entry name" value="TRANSMEMBRANE PROTEIN"/>
    <property type="match status" value="1"/>
</dbReference>
<keyword evidence="11" id="KW-1185">Reference proteome</keyword>
<dbReference type="EMBL" id="FOWW01000007">
    <property type="protein sequence ID" value="SFQ41446.1"/>
    <property type="molecule type" value="Genomic_DNA"/>
</dbReference>
<evidence type="ECO:0000256" key="6">
    <source>
        <dbReference type="ARBA" id="ARBA00023136"/>
    </source>
</evidence>
<feature type="transmembrane region" description="Helical" evidence="7">
    <location>
        <begin position="64"/>
        <end position="85"/>
    </location>
</feature>
<proteinExistence type="inferred from homology"/>
<feature type="transmembrane region" description="Helical" evidence="7">
    <location>
        <begin position="182"/>
        <end position="200"/>
    </location>
</feature>
<comment type="caution">
    <text evidence="7">Lacks conserved residue(s) required for the propagation of feature annotation.</text>
</comment>
<feature type="region of interest" description="Disordered" evidence="8">
    <location>
        <begin position="214"/>
        <end position="267"/>
    </location>
</feature>
<keyword evidence="4 7" id="KW-0812">Transmembrane</keyword>
<keyword evidence="6 7" id="KW-0472">Membrane</keyword>
<keyword evidence="5 7" id="KW-1133">Transmembrane helix</keyword>
<dbReference type="PANTHER" id="PTHR30353">
    <property type="entry name" value="INNER MEMBRANE PROTEIN DEDA-RELATED"/>
    <property type="match status" value="1"/>
</dbReference>
<evidence type="ECO:0000259" key="9">
    <source>
        <dbReference type="Pfam" id="PF09335"/>
    </source>
</evidence>
<evidence type="ECO:0000256" key="8">
    <source>
        <dbReference type="SAM" id="MobiDB-lite"/>
    </source>
</evidence>
<accession>A0A1I5YB77</accession>
<evidence type="ECO:0000256" key="1">
    <source>
        <dbReference type="ARBA" id="ARBA00004651"/>
    </source>
</evidence>
<evidence type="ECO:0000256" key="3">
    <source>
        <dbReference type="ARBA" id="ARBA00022475"/>
    </source>
</evidence>
<evidence type="ECO:0000313" key="10">
    <source>
        <dbReference type="EMBL" id="SFQ41446.1"/>
    </source>
</evidence>
<dbReference type="InterPro" id="IPR032818">
    <property type="entry name" value="DedA-like"/>
</dbReference>
<dbReference type="InterPro" id="IPR032816">
    <property type="entry name" value="VTT_dom"/>
</dbReference>
<dbReference type="AlphaFoldDB" id="A0A1I5YB77"/>
<reference evidence="11" key="1">
    <citation type="submission" date="2016-10" db="EMBL/GenBank/DDBJ databases">
        <authorList>
            <person name="Varghese N."/>
            <person name="Submissions S."/>
        </authorList>
    </citation>
    <scope>NUCLEOTIDE SEQUENCE [LARGE SCALE GENOMIC DNA]</scope>
    <source>
        <strain evidence="11">CGMCC 4.5579</strain>
    </source>
</reference>
<dbReference type="Pfam" id="PF09335">
    <property type="entry name" value="VTT_dom"/>
    <property type="match status" value="1"/>
</dbReference>